<dbReference type="Gene3D" id="3.40.50.300">
    <property type="entry name" value="P-loop containing nucleotide triphosphate hydrolases"/>
    <property type="match status" value="1"/>
</dbReference>
<accession>A0A844Z6A1</accession>
<dbReference type="AlphaFoldDB" id="A0A844Z6A1"/>
<evidence type="ECO:0000313" key="1">
    <source>
        <dbReference type="EMBL" id="MXO84171.1"/>
    </source>
</evidence>
<name>A0A844Z6A1_9SPHN</name>
<evidence type="ECO:0000313" key="2">
    <source>
        <dbReference type="Proteomes" id="UP000460290"/>
    </source>
</evidence>
<reference evidence="1 2" key="1">
    <citation type="submission" date="2019-12" db="EMBL/GenBank/DDBJ databases">
        <title>Genomic-based taxomic classification of the family Erythrobacteraceae.</title>
        <authorList>
            <person name="Xu L."/>
        </authorList>
    </citation>
    <scope>NUCLEOTIDE SEQUENCE [LARGE SCALE GENOMIC DNA]</scope>
    <source>
        <strain evidence="1 2">KCTC 42006</strain>
    </source>
</reference>
<protein>
    <recommendedName>
        <fullName evidence="3">Hpr(Ser) kinase/phosphatase</fullName>
    </recommendedName>
</protein>
<comment type="caution">
    <text evidence="1">The sequence shown here is derived from an EMBL/GenBank/DDBJ whole genome shotgun (WGS) entry which is preliminary data.</text>
</comment>
<dbReference type="InterPro" id="IPR027417">
    <property type="entry name" value="P-loop_NTPase"/>
</dbReference>
<dbReference type="Proteomes" id="UP000460290">
    <property type="component" value="Unassembled WGS sequence"/>
</dbReference>
<dbReference type="EMBL" id="WTYZ01000001">
    <property type="protein sequence ID" value="MXO84171.1"/>
    <property type="molecule type" value="Genomic_DNA"/>
</dbReference>
<evidence type="ECO:0008006" key="3">
    <source>
        <dbReference type="Google" id="ProtNLM"/>
    </source>
</evidence>
<dbReference type="RefSeq" id="WP_160614440.1">
    <property type="nucleotide sequence ID" value="NZ_JAUFQM010000001.1"/>
</dbReference>
<proteinExistence type="predicted"/>
<keyword evidence="2" id="KW-1185">Reference proteome</keyword>
<gene>
    <name evidence="1" type="ORF">GRI35_12410</name>
</gene>
<organism evidence="1 2">
    <name type="scientific">Pontixanthobacter aestiaquae</name>
    <dbReference type="NCBI Taxonomy" id="1509367"/>
    <lineage>
        <taxon>Bacteria</taxon>
        <taxon>Pseudomonadati</taxon>
        <taxon>Pseudomonadota</taxon>
        <taxon>Alphaproteobacteria</taxon>
        <taxon>Sphingomonadales</taxon>
        <taxon>Erythrobacteraceae</taxon>
        <taxon>Pontixanthobacter</taxon>
    </lineage>
</organism>
<dbReference type="SUPFAM" id="SSF53795">
    <property type="entry name" value="PEP carboxykinase-like"/>
    <property type="match status" value="1"/>
</dbReference>
<sequence>MYSAYGLAIKSDIELPALAHIEPTEPDITIAAATIPADAGGKTKFRNWEAEPERFLSSFFGIGRFLITGGDTIHYDRDAGADDTQIISIILGTALAAAMMQRRILPIHSCSVMTDQGAVLVMGRSGAGKSTMLGGLLALDLPMLADDVTGLDFDNNGQPVAIPGFPAMRLWEDSLTKLGHSTDGLPQVRSDIRKYYVPVENFHTTRARIRAIVHLTVSNETNVRIEPLGDAERVECLSRFIFRKKFIDGMGMRRFAFEQVAKTVNQVPLLRVTRPAVAVEPKRLAQQMLDHIATAEAVSVL</sequence>
<dbReference type="OrthoDB" id="3213869at2"/>